<dbReference type="NCBIfam" id="TIGR00350">
    <property type="entry name" value="lytR_cpsA_psr"/>
    <property type="match status" value="1"/>
</dbReference>
<evidence type="ECO:0000259" key="5">
    <source>
        <dbReference type="Pfam" id="PF13399"/>
    </source>
</evidence>
<feature type="compositionally biased region" description="Polar residues" evidence="2">
    <location>
        <begin position="486"/>
        <end position="508"/>
    </location>
</feature>
<dbReference type="Gene3D" id="3.40.630.190">
    <property type="entry name" value="LCP protein"/>
    <property type="match status" value="1"/>
</dbReference>
<proteinExistence type="inferred from homology"/>
<evidence type="ECO:0000256" key="2">
    <source>
        <dbReference type="SAM" id="MobiDB-lite"/>
    </source>
</evidence>
<name>A0ABP8JYS4_9MICO</name>
<dbReference type="Proteomes" id="UP001500945">
    <property type="component" value="Unassembled WGS sequence"/>
</dbReference>
<protein>
    <recommendedName>
        <fullName evidence="8">LytR family transcriptional attenuator</fullName>
    </recommendedName>
</protein>
<dbReference type="InterPro" id="IPR050922">
    <property type="entry name" value="LytR/CpsA/Psr_CW_biosynth"/>
</dbReference>
<evidence type="ECO:0000256" key="1">
    <source>
        <dbReference type="ARBA" id="ARBA00006068"/>
    </source>
</evidence>
<dbReference type="Gene3D" id="3.30.70.2390">
    <property type="match status" value="1"/>
</dbReference>
<feature type="region of interest" description="Disordered" evidence="2">
    <location>
        <begin position="358"/>
        <end position="380"/>
    </location>
</feature>
<sequence>MPGHDERLVPTTGIPGGHAGAGEVRVMTRREIHARPPRPWRRWAVLGAVAALVVVVGGSVVAAWRLNANIDRVDVSSGIGTDRPGAGGGGDVNILLIGSDTREGAGNDAYGDNDGSTGDAHSDTNLLVHLSADRTSATVVSIPRDSMTPAPPECSATAPREEWVVRQWNANYGMGGTGCLIRTLEGNTGVFVDHYAVVDFRGFKQMVDALGGVQVCTSEPIDDPKTHLQLAAGRHTLDGRQALQYVRVRKSVGDGSDLGRIERQQAFLSSVMQEATSTQLLLQPNRLYSFLDAATRSLTTDPDFGVGTMRDLASSVKGIGLDEIRFVTVPHEEYAPDPNRVQWTASADEVWSALREDRPVGGAKQRPGASPSPSPSPLRVAPDEVSVHVVNASGTPGLARQARAALEVQGFVVEPTTNGPTVTEPVVVEYSGENAEAARTAAAAFPGATVAKATGLGDTVRVTLGQGAPAVVEVENRLGSEPVPSPSITSSPAPGTVQTRQADTDICS</sequence>
<keyword evidence="3" id="KW-0812">Transmembrane</keyword>
<dbReference type="InterPro" id="IPR027381">
    <property type="entry name" value="LytR/CpsA/Psr_C"/>
</dbReference>
<comment type="caution">
    <text evidence="6">The sequence shown here is derived from an EMBL/GenBank/DDBJ whole genome shotgun (WGS) entry which is preliminary data.</text>
</comment>
<dbReference type="EMBL" id="BAABGM010000002">
    <property type="protein sequence ID" value="GAA4398187.1"/>
    <property type="molecule type" value="Genomic_DNA"/>
</dbReference>
<comment type="similarity">
    <text evidence="1">Belongs to the LytR/CpsA/Psr (LCP) family.</text>
</comment>
<gene>
    <name evidence="6" type="ORF">GCM10023168_03960</name>
</gene>
<evidence type="ECO:0000256" key="3">
    <source>
        <dbReference type="SAM" id="Phobius"/>
    </source>
</evidence>
<dbReference type="Pfam" id="PF13399">
    <property type="entry name" value="LytR_C"/>
    <property type="match status" value="1"/>
</dbReference>
<accession>A0ABP8JYS4</accession>
<evidence type="ECO:0000313" key="7">
    <source>
        <dbReference type="Proteomes" id="UP001500945"/>
    </source>
</evidence>
<dbReference type="Pfam" id="PF03816">
    <property type="entry name" value="LytR_cpsA_psr"/>
    <property type="match status" value="1"/>
</dbReference>
<dbReference type="RefSeq" id="WP_345201712.1">
    <property type="nucleotide sequence ID" value="NZ_BAABGM010000002.1"/>
</dbReference>
<feature type="region of interest" description="Disordered" evidence="2">
    <location>
        <begin position="477"/>
        <end position="508"/>
    </location>
</feature>
<dbReference type="PANTHER" id="PTHR33392">
    <property type="entry name" value="POLYISOPRENYL-TEICHOIC ACID--PEPTIDOGLYCAN TEICHOIC ACID TRANSFERASE TAGU"/>
    <property type="match status" value="1"/>
</dbReference>
<keyword evidence="7" id="KW-1185">Reference proteome</keyword>
<keyword evidence="3" id="KW-1133">Transmembrane helix</keyword>
<reference evidence="7" key="1">
    <citation type="journal article" date="2019" name="Int. J. Syst. Evol. Microbiol.">
        <title>The Global Catalogue of Microorganisms (GCM) 10K type strain sequencing project: providing services to taxonomists for standard genome sequencing and annotation.</title>
        <authorList>
            <consortium name="The Broad Institute Genomics Platform"/>
            <consortium name="The Broad Institute Genome Sequencing Center for Infectious Disease"/>
            <person name="Wu L."/>
            <person name="Ma J."/>
        </authorList>
    </citation>
    <scope>NUCLEOTIDE SEQUENCE [LARGE SCALE GENOMIC DNA]</scope>
    <source>
        <strain evidence="7">JCM 17809</strain>
    </source>
</reference>
<feature type="domain" description="Cell envelope-related transcriptional attenuator" evidence="4">
    <location>
        <begin position="121"/>
        <end position="276"/>
    </location>
</feature>
<evidence type="ECO:0000313" key="6">
    <source>
        <dbReference type="EMBL" id="GAA4398187.1"/>
    </source>
</evidence>
<evidence type="ECO:0000259" key="4">
    <source>
        <dbReference type="Pfam" id="PF03816"/>
    </source>
</evidence>
<dbReference type="InterPro" id="IPR004474">
    <property type="entry name" value="LytR_CpsA_psr"/>
</dbReference>
<feature type="domain" description="LytR/CpsA/Psr regulator C-terminal" evidence="5">
    <location>
        <begin position="384"/>
        <end position="466"/>
    </location>
</feature>
<feature type="transmembrane region" description="Helical" evidence="3">
    <location>
        <begin position="43"/>
        <end position="64"/>
    </location>
</feature>
<feature type="region of interest" description="Disordered" evidence="2">
    <location>
        <begin position="1"/>
        <end position="21"/>
    </location>
</feature>
<organism evidence="6 7">
    <name type="scientific">Fodinibacter luteus</name>
    <dbReference type="NCBI Taxonomy" id="552064"/>
    <lineage>
        <taxon>Bacteria</taxon>
        <taxon>Bacillati</taxon>
        <taxon>Actinomycetota</taxon>
        <taxon>Actinomycetes</taxon>
        <taxon>Micrococcales</taxon>
        <taxon>Intrasporangiaceae</taxon>
        <taxon>Fodinibacter (ex Wang et al. 2009)</taxon>
    </lineage>
</organism>
<keyword evidence="3" id="KW-0472">Membrane</keyword>
<evidence type="ECO:0008006" key="8">
    <source>
        <dbReference type="Google" id="ProtNLM"/>
    </source>
</evidence>
<dbReference type="PANTHER" id="PTHR33392:SF6">
    <property type="entry name" value="POLYISOPRENYL-TEICHOIC ACID--PEPTIDOGLYCAN TEICHOIC ACID TRANSFERASE TAGU"/>
    <property type="match status" value="1"/>
</dbReference>